<evidence type="ECO:0000313" key="1">
    <source>
        <dbReference type="EMBL" id="QGN29159.1"/>
    </source>
</evidence>
<dbReference type="RefSeq" id="WP_154694345.1">
    <property type="nucleotide sequence ID" value="NZ_CP046123.1"/>
</dbReference>
<name>A0ABD6YZH1_ENTCA</name>
<dbReference type="EMBL" id="CP046123">
    <property type="protein sequence ID" value="QGN29159.1"/>
    <property type="molecule type" value="Genomic_DNA"/>
</dbReference>
<gene>
    <name evidence="1" type="ORF">GFU50_06440</name>
</gene>
<organism evidence="1 2">
    <name type="scientific">Enterococcus casseliflavus</name>
    <name type="common">Enterococcus flavescens</name>
    <dbReference type="NCBI Taxonomy" id="37734"/>
    <lineage>
        <taxon>Bacteria</taxon>
        <taxon>Bacillati</taxon>
        <taxon>Bacillota</taxon>
        <taxon>Bacilli</taxon>
        <taxon>Lactobacillales</taxon>
        <taxon>Enterococcaceae</taxon>
        <taxon>Enterococcus</taxon>
    </lineage>
</organism>
<proteinExistence type="predicted"/>
<sequence>MKEEVIAVSKVQGKHFVVLESGTRIQIESKEYKKIKQKLAKSSTLFMYHNMANLTEEEK</sequence>
<accession>A0ABD6YZH1</accession>
<dbReference type="AlphaFoldDB" id="A0ABD6YZH1"/>
<evidence type="ECO:0000313" key="2">
    <source>
        <dbReference type="Proteomes" id="UP000422837"/>
    </source>
</evidence>
<reference evidence="1 2" key="1">
    <citation type="submission" date="2019-11" db="EMBL/GenBank/DDBJ databases">
        <title>Detection and genome characteristic of a blood enterococcus casselifavus isolate from Zhengzhou,china.</title>
        <authorList>
            <person name="Wen P."/>
        </authorList>
    </citation>
    <scope>NUCLEOTIDE SEQUENCE [LARGE SCALE GENOMIC DNA]</scope>
    <source>
        <strain evidence="1 2">EC291</strain>
    </source>
</reference>
<dbReference type="Proteomes" id="UP000422837">
    <property type="component" value="Chromosome"/>
</dbReference>
<protein>
    <submittedName>
        <fullName evidence="1">Uncharacterized protein</fullName>
    </submittedName>
</protein>